<evidence type="ECO:0000259" key="13">
    <source>
        <dbReference type="Pfam" id="PF08527"/>
    </source>
</evidence>
<dbReference type="Ensembl" id="ENSGAGT00000017543.1">
    <property type="protein sequence ID" value="ENSGAGP00000015361.1"/>
    <property type="gene ID" value="ENSGAGG00000011443.1"/>
</dbReference>
<dbReference type="AlphaFoldDB" id="A0A452HKB4"/>
<reference evidence="14" key="2">
    <citation type="submission" date="2025-08" db="UniProtKB">
        <authorList>
            <consortium name="Ensembl"/>
        </authorList>
    </citation>
    <scope>IDENTIFICATION</scope>
</reference>
<reference evidence="14" key="3">
    <citation type="submission" date="2025-09" db="UniProtKB">
        <authorList>
            <consortium name="Ensembl"/>
        </authorList>
    </citation>
    <scope>IDENTIFICATION</scope>
</reference>
<dbReference type="EC" id="3.5.3.15" evidence="3 8"/>
<feature type="domain" description="Protein-arginine deiminase (PAD) N-terminal" evidence="12">
    <location>
        <begin position="55"/>
        <end position="138"/>
    </location>
</feature>
<organism evidence="14 15">
    <name type="scientific">Gopherus agassizii</name>
    <name type="common">Agassiz's desert tortoise</name>
    <dbReference type="NCBI Taxonomy" id="38772"/>
    <lineage>
        <taxon>Eukaryota</taxon>
        <taxon>Metazoa</taxon>
        <taxon>Chordata</taxon>
        <taxon>Craniata</taxon>
        <taxon>Vertebrata</taxon>
        <taxon>Euteleostomi</taxon>
        <taxon>Archelosauria</taxon>
        <taxon>Testudinata</taxon>
        <taxon>Testudines</taxon>
        <taxon>Cryptodira</taxon>
        <taxon>Durocryptodira</taxon>
        <taxon>Testudinoidea</taxon>
        <taxon>Testudinidae</taxon>
        <taxon>Gopherus</taxon>
    </lineage>
</organism>
<dbReference type="PANTHER" id="PTHR10837:SF11">
    <property type="entry name" value="PROTEIN-ARGININE DEIMINASE TYPE-1"/>
    <property type="match status" value="1"/>
</dbReference>
<dbReference type="FunFam" id="2.60.40.1700:FF:000001">
    <property type="entry name" value="Protein-arginine deiminase type-2"/>
    <property type="match status" value="1"/>
</dbReference>
<dbReference type="Gene3D" id="2.60.40.1700">
    <property type="entry name" value="Protein-arginine deiminase, central domain"/>
    <property type="match status" value="1"/>
</dbReference>
<feature type="chain" id="PRO_5019460854" description="Protein-arginine deiminase" evidence="10">
    <location>
        <begin position="18"/>
        <end position="686"/>
    </location>
</feature>
<accession>A0A452HKB4</accession>
<dbReference type="PIRSF" id="PIRSF001247">
    <property type="entry name" value="Protein-arginine_deiminase"/>
    <property type="match status" value="1"/>
</dbReference>
<keyword evidence="15" id="KW-1185">Reference proteome</keyword>
<comment type="similarity">
    <text evidence="2 8">Belongs to the protein arginine deiminase family.</text>
</comment>
<keyword evidence="5 8" id="KW-0378">Hydrolase</keyword>
<evidence type="ECO:0000313" key="15">
    <source>
        <dbReference type="Proteomes" id="UP000291020"/>
    </source>
</evidence>
<evidence type="ECO:0000256" key="10">
    <source>
        <dbReference type="SAM" id="SignalP"/>
    </source>
</evidence>
<dbReference type="PANTHER" id="PTHR10837">
    <property type="entry name" value="PEPTIDYLARGININE DEIMINASE"/>
    <property type="match status" value="1"/>
</dbReference>
<feature type="domain" description="Protein-arginine deiminase C-terminal" evidence="11">
    <location>
        <begin position="299"/>
        <end position="683"/>
    </location>
</feature>
<dbReference type="InterPro" id="IPR004303">
    <property type="entry name" value="PAD"/>
</dbReference>
<dbReference type="Gene3D" id="3.75.10.10">
    <property type="entry name" value="L-arginine/glycine Amidinotransferase, Chain A"/>
    <property type="match status" value="1"/>
</dbReference>
<evidence type="ECO:0000256" key="6">
    <source>
        <dbReference type="ARBA" id="ARBA00022837"/>
    </source>
</evidence>
<dbReference type="FunFam" id="3.75.10.10:FF:000003">
    <property type="entry name" value="Protein-arginine deiminase type-2"/>
    <property type="match status" value="1"/>
</dbReference>
<dbReference type="Pfam" id="PF08527">
    <property type="entry name" value="PAD_M"/>
    <property type="match status" value="1"/>
</dbReference>
<dbReference type="InterPro" id="IPR013733">
    <property type="entry name" value="Prot_Arg_deaminase_cen_dom"/>
</dbReference>
<evidence type="ECO:0000256" key="5">
    <source>
        <dbReference type="ARBA" id="ARBA00022801"/>
    </source>
</evidence>
<evidence type="ECO:0000259" key="12">
    <source>
        <dbReference type="Pfam" id="PF08526"/>
    </source>
</evidence>
<feature type="domain" description="Protein-arginine deiminase (PAD) central" evidence="13">
    <location>
        <begin position="155"/>
        <end position="292"/>
    </location>
</feature>
<evidence type="ECO:0000256" key="3">
    <source>
        <dbReference type="ARBA" id="ARBA00012200"/>
    </source>
</evidence>
<dbReference type="Gene3D" id="2.60.40.1860">
    <property type="entry name" value="Protein-arginine deiminase, N-terminal domain"/>
    <property type="match status" value="1"/>
</dbReference>
<proteinExistence type="inferred from homology"/>
<dbReference type="InterPro" id="IPR013732">
    <property type="entry name" value="PAD_N"/>
</dbReference>
<evidence type="ECO:0000256" key="7">
    <source>
        <dbReference type="ARBA" id="ARBA00048487"/>
    </source>
</evidence>
<evidence type="ECO:0000256" key="8">
    <source>
        <dbReference type="PIRNR" id="PIRNR001247"/>
    </source>
</evidence>
<comment type="catalytic activity">
    <reaction evidence="7 8">
        <text>L-arginyl-[protein] + H2O = L-citrullyl-[protein] + NH4(+)</text>
        <dbReference type="Rhea" id="RHEA:18089"/>
        <dbReference type="Rhea" id="RHEA-COMP:10532"/>
        <dbReference type="Rhea" id="RHEA-COMP:10588"/>
        <dbReference type="ChEBI" id="CHEBI:15377"/>
        <dbReference type="ChEBI" id="CHEBI:28938"/>
        <dbReference type="ChEBI" id="CHEBI:29965"/>
        <dbReference type="ChEBI" id="CHEBI:83397"/>
        <dbReference type="EC" id="3.5.3.15"/>
    </reaction>
</comment>
<evidence type="ECO:0000256" key="9">
    <source>
        <dbReference type="PIRSR" id="PIRSR001247-1"/>
    </source>
</evidence>
<feature type="signal peptide" evidence="10">
    <location>
        <begin position="1"/>
        <end position="17"/>
    </location>
</feature>
<evidence type="ECO:0000256" key="2">
    <source>
        <dbReference type="ARBA" id="ARBA00008166"/>
    </source>
</evidence>
<feature type="active site" evidence="9">
    <location>
        <position position="497"/>
    </location>
</feature>
<feature type="active site" evidence="9">
    <location>
        <position position="375"/>
    </location>
</feature>
<dbReference type="GO" id="GO:0005634">
    <property type="term" value="C:nucleus"/>
    <property type="evidence" value="ECO:0007669"/>
    <property type="project" value="TreeGrafter"/>
</dbReference>
<dbReference type="SUPFAM" id="SSF55909">
    <property type="entry name" value="Pentein"/>
    <property type="match status" value="1"/>
</dbReference>
<dbReference type="Proteomes" id="UP000291020">
    <property type="component" value="Unassembled WGS sequence"/>
</dbReference>
<comment type="cofactor">
    <cofactor evidence="8">
        <name>Ca(2+)</name>
        <dbReference type="ChEBI" id="CHEBI:29108"/>
    </cofactor>
</comment>
<dbReference type="InterPro" id="IPR036556">
    <property type="entry name" value="PAD_central_sf"/>
</dbReference>
<keyword evidence="10" id="KW-0732">Signal</keyword>
<sequence>MPLWVLAFSPLFPHSFAGPCSLATLAKSTPPASLFLSLRLPPHPVPTSPATNPPYKSIPSGATSFDARGTSGVKIYVVYNPNAVKKAAGASRWTLNSQVEVIVSMDIPSSTVNDSKVRISYYGQKENAPIEGAWLYLTCVSKYLFVPDPFVFPLQTKWTWGPEGQGAVLLVNCDRDSPGAKDMDSAYQYVQSYADLEDMSLMILRTQGPSAIFADYKLVLHISVADVNKVRVFHASGSGSLAQYKHVLGSDKRSYVVDRSSGQEEDTFYVEGLAFPDADFSGLVSFHVTLLENAPDTPIFTDTVVFRVAPWIMTPNTLQPLEVFVCREHVYHTHTLGSNPNGDFLEAMRALVRKANCKLTVCPEVENRRDRWIQDEMEFGYVEAPHKMFPVVFDSPRDRGLRDFAFRRILGPDFGYVTRVPPHGHVSSLDSFGNLDVSPPVTVQGKTYPLGRILIGSSLPRSDGRRMTKAVRDFLYAQKVQPPVELYSDWLSVGHVDEFLSFVPASDRKGFRLLLASPDACYKLFKEKQREGHGKAAQFAGLENVHTITIDEMLADKTLRSDSEYVQSCIDWNRHTLKEELGLTEQDIIDIPQLFMLKGSRADAFFPDVVNMIVLGKHLGIPKPFGPIVDGRCCLEEKVRSLLEPLGLVCIFINDFFSYHTLLGEIHCGTNVLRKPFSFKWWNMIL</sequence>
<dbReference type="InterPro" id="IPR008972">
    <property type="entry name" value="Cupredoxin"/>
</dbReference>
<evidence type="ECO:0000313" key="14">
    <source>
        <dbReference type="Ensembl" id="ENSGAGP00000015361.1"/>
    </source>
</evidence>
<keyword evidence="6 8" id="KW-0106">Calcium</keyword>
<protein>
    <recommendedName>
        <fullName evidence="3 8">Protein-arginine deiminase</fullName>
        <ecNumber evidence="3 8">3.5.3.15</ecNumber>
    </recommendedName>
</protein>
<dbReference type="GO" id="GO:0005509">
    <property type="term" value="F:calcium ion binding"/>
    <property type="evidence" value="ECO:0007669"/>
    <property type="project" value="UniProtKB-UniRule"/>
</dbReference>
<evidence type="ECO:0000259" key="11">
    <source>
        <dbReference type="Pfam" id="PF03068"/>
    </source>
</evidence>
<dbReference type="InterPro" id="IPR013530">
    <property type="entry name" value="PAD_C"/>
</dbReference>
<dbReference type="Pfam" id="PF08526">
    <property type="entry name" value="PAD_N"/>
    <property type="match status" value="1"/>
</dbReference>
<comment type="function">
    <text evidence="8">Catalyzes the deimination of arginine residues of proteins.</text>
</comment>
<dbReference type="GO" id="GO:0004668">
    <property type="term" value="F:protein-arginine deiminase activity"/>
    <property type="evidence" value="ECO:0007669"/>
    <property type="project" value="UniProtKB-UniRule"/>
</dbReference>
<feature type="active site" evidence="9">
    <location>
        <position position="495"/>
    </location>
</feature>
<evidence type="ECO:0000256" key="1">
    <source>
        <dbReference type="ARBA" id="ARBA00004496"/>
    </source>
</evidence>
<dbReference type="SUPFAM" id="SSF49503">
    <property type="entry name" value="Cupredoxins"/>
    <property type="match status" value="1"/>
</dbReference>
<evidence type="ECO:0000256" key="4">
    <source>
        <dbReference type="ARBA" id="ARBA00022490"/>
    </source>
</evidence>
<reference evidence="15" key="1">
    <citation type="journal article" date="2017" name="PLoS ONE">
        <title>The Agassiz's desert tortoise genome provides a resource for the conservation of a threatened species.</title>
        <authorList>
            <person name="Tollis M."/>
            <person name="DeNardo D.F."/>
            <person name="Cornelius J.A."/>
            <person name="Dolby G.A."/>
            <person name="Edwards T."/>
            <person name="Henen B.T."/>
            <person name="Karl A.E."/>
            <person name="Murphy R.W."/>
            <person name="Kusumi K."/>
        </authorList>
    </citation>
    <scope>NUCLEOTIDE SEQUENCE [LARGE SCALE GENOMIC DNA]</scope>
</reference>
<dbReference type="Pfam" id="PF03068">
    <property type="entry name" value="PAD"/>
    <property type="match status" value="1"/>
</dbReference>
<dbReference type="SUPFAM" id="SSF110083">
    <property type="entry name" value="Peptidylarginine deiminase Pad4, middle domain"/>
    <property type="match status" value="1"/>
</dbReference>
<dbReference type="GO" id="GO:0005737">
    <property type="term" value="C:cytoplasm"/>
    <property type="evidence" value="ECO:0007669"/>
    <property type="project" value="UniProtKB-SubCell"/>
</dbReference>
<dbReference type="InterPro" id="IPR038685">
    <property type="entry name" value="PAD_N_sf"/>
</dbReference>
<keyword evidence="4 8" id="KW-0963">Cytoplasm</keyword>
<feature type="active site" evidence="9">
    <location>
        <position position="668"/>
    </location>
</feature>
<name>A0A452HKB4_9SAUR</name>
<comment type="subcellular location">
    <subcellularLocation>
        <location evidence="1 8">Cytoplasm</location>
    </subcellularLocation>
</comment>